<dbReference type="InterPro" id="IPR013087">
    <property type="entry name" value="Znf_C2H2_type"/>
</dbReference>
<dbReference type="InterPro" id="IPR043359">
    <property type="entry name" value="GLI-like"/>
</dbReference>
<dbReference type="GO" id="GO:0000981">
    <property type="term" value="F:DNA-binding transcription factor activity, RNA polymerase II-specific"/>
    <property type="evidence" value="ECO:0007669"/>
    <property type="project" value="TreeGrafter"/>
</dbReference>
<dbReference type="SUPFAM" id="SSF57667">
    <property type="entry name" value="beta-beta-alpha zinc fingers"/>
    <property type="match status" value="1"/>
</dbReference>
<evidence type="ECO:0000256" key="2">
    <source>
        <dbReference type="ARBA" id="ARBA00022723"/>
    </source>
</evidence>
<dbReference type="FunFam" id="3.30.160.60:FF:000201">
    <property type="entry name" value="C2H2 finger domain protein (Gli3)"/>
    <property type="match status" value="1"/>
</dbReference>
<proteinExistence type="predicted"/>
<feature type="compositionally biased region" description="Low complexity" evidence="9">
    <location>
        <begin position="65"/>
        <end position="88"/>
    </location>
</feature>
<keyword evidence="4 7" id="KW-0863">Zinc-finger</keyword>
<comment type="subcellular location">
    <subcellularLocation>
        <location evidence="1">Nucleus</location>
    </subcellularLocation>
</comment>
<feature type="compositionally biased region" description="Polar residues" evidence="9">
    <location>
        <begin position="289"/>
        <end position="298"/>
    </location>
</feature>
<gene>
    <name evidence="11" type="ORF">LTR36_009077</name>
</gene>
<evidence type="ECO:0000256" key="9">
    <source>
        <dbReference type="SAM" id="MobiDB-lite"/>
    </source>
</evidence>
<feature type="compositionally biased region" description="Low complexity" evidence="9">
    <location>
        <begin position="437"/>
        <end position="456"/>
    </location>
</feature>
<evidence type="ECO:0000256" key="6">
    <source>
        <dbReference type="ARBA" id="ARBA00023242"/>
    </source>
</evidence>
<dbReference type="Proteomes" id="UP001324427">
    <property type="component" value="Unassembled WGS sequence"/>
</dbReference>
<protein>
    <recommendedName>
        <fullName evidence="10">C2H2-type domain-containing protein</fullName>
    </recommendedName>
</protein>
<reference evidence="11 12" key="1">
    <citation type="submission" date="2021-11" db="EMBL/GenBank/DDBJ databases">
        <title>Black yeast isolated from Biological Soil Crust.</title>
        <authorList>
            <person name="Kurbessoian T."/>
        </authorList>
    </citation>
    <scope>NUCLEOTIDE SEQUENCE [LARGE SCALE GENOMIC DNA]</scope>
    <source>
        <strain evidence="11 12">CCFEE 5522</strain>
    </source>
</reference>
<evidence type="ECO:0000256" key="1">
    <source>
        <dbReference type="ARBA" id="ARBA00004123"/>
    </source>
</evidence>
<dbReference type="Pfam" id="PF00096">
    <property type="entry name" value="zf-C2H2"/>
    <property type="match status" value="1"/>
</dbReference>
<dbReference type="SMART" id="SM00355">
    <property type="entry name" value="ZnF_C2H2"/>
    <property type="match status" value="3"/>
</dbReference>
<dbReference type="AlphaFoldDB" id="A0AAV9J6M0"/>
<keyword evidence="3" id="KW-0677">Repeat</keyword>
<dbReference type="PANTHER" id="PTHR45718:SF4">
    <property type="entry name" value="TRANSCRIPTIONAL ACTIVATOR CUBITUS INTERRUPTUS"/>
    <property type="match status" value="1"/>
</dbReference>
<feature type="coiled-coil region" evidence="8">
    <location>
        <begin position="336"/>
        <end position="366"/>
    </location>
</feature>
<evidence type="ECO:0000256" key="7">
    <source>
        <dbReference type="PROSITE-ProRule" id="PRU00042"/>
    </source>
</evidence>
<evidence type="ECO:0000313" key="11">
    <source>
        <dbReference type="EMBL" id="KAK4540547.1"/>
    </source>
</evidence>
<evidence type="ECO:0000259" key="10">
    <source>
        <dbReference type="PROSITE" id="PS50157"/>
    </source>
</evidence>
<dbReference type="GO" id="GO:0008270">
    <property type="term" value="F:zinc ion binding"/>
    <property type="evidence" value="ECO:0007669"/>
    <property type="project" value="UniProtKB-KW"/>
</dbReference>
<evidence type="ECO:0000256" key="4">
    <source>
        <dbReference type="ARBA" id="ARBA00022771"/>
    </source>
</evidence>
<dbReference type="GO" id="GO:0000978">
    <property type="term" value="F:RNA polymerase II cis-regulatory region sequence-specific DNA binding"/>
    <property type="evidence" value="ECO:0007669"/>
    <property type="project" value="TreeGrafter"/>
</dbReference>
<dbReference type="PANTHER" id="PTHR45718">
    <property type="entry name" value="TRANSCRIPTIONAL ACTIVATOR CUBITUS INTERRUPTUS"/>
    <property type="match status" value="1"/>
</dbReference>
<feature type="region of interest" description="Disordered" evidence="9">
    <location>
        <begin position="423"/>
        <end position="562"/>
    </location>
</feature>
<evidence type="ECO:0000256" key="5">
    <source>
        <dbReference type="ARBA" id="ARBA00022833"/>
    </source>
</evidence>
<keyword evidence="6" id="KW-0539">Nucleus</keyword>
<dbReference type="EMBL" id="JAVFHQ010000065">
    <property type="protein sequence ID" value="KAK4540547.1"/>
    <property type="molecule type" value="Genomic_DNA"/>
</dbReference>
<keyword evidence="2" id="KW-0479">Metal-binding</keyword>
<sequence length="562" mass="61368">MADAPSPPSSDLSEPPSIDSEPDEPLSTAATPSSRPSVDMPHPHDGEIHAPPPKRRKTAATGGPSASASALSLSLSTFDRAPSSQPAQDQDDDSLSISSDGWSDAPGSPSQSEWTLRDEAQTACLWRDCPFGEAGNNDELVKHVQATHCATGGPKRTKYVCEWGECQRKTSNHPSGYALKAHMRSHTKEKPYYCQLPECDKAFTRSDALAKHMRTVHEPEQPRGGAAATATSAAMSEPTPPGKKNGKQRLTNGFSTPTSSSRVPPPAPTTSLAGTGPLGPTHDEDGNEITPSPANDNITYIPAHHPITGQPGFMIHYPPDIQFTAWESAIAADQLMRLLRRQLRWAEREQDELRAECASLEQKRKEEWTLKEILLEGVMEAEWARGQQEGLLRDVAPHVRELMERDVQPAKQLAWTPTTPEWRRARPVLPPAPLPLPSSTLPYSHSHAHQQHSGQHVDMDGDMDVPDAEAETPERDDDEQRTPSPPPTGRSAGFDGEGQPYDNYLADRMAEMERLRAERRRYREEDAGMAPKGQHQREEADADAEAEADAVGALMGMSGGQA</sequence>
<name>A0AAV9J6M0_9PEZI</name>
<keyword evidence="5" id="KW-0862">Zinc</keyword>
<evidence type="ECO:0000256" key="8">
    <source>
        <dbReference type="SAM" id="Coils"/>
    </source>
</evidence>
<feature type="region of interest" description="Disordered" evidence="9">
    <location>
        <begin position="214"/>
        <end position="303"/>
    </location>
</feature>
<dbReference type="InterPro" id="IPR036236">
    <property type="entry name" value="Znf_C2H2_sf"/>
</dbReference>
<dbReference type="Gene3D" id="3.30.160.60">
    <property type="entry name" value="Classic Zinc Finger"/>
    <property type="match status" value="2"/>
</dbReference>
<dbReference type="PROSITE" id="PS00028">
    <property type="entry name" value="ZINC_FINGER_C2H2_1"/>
    <property type="match status" value="1"/>
</dbReference>
<feature type="compositionally biased region" description="Acidic residues" evidence="9">
    <location>
        <begin position="460"/>
        <end position="479"/>
    </location>
</feature>
<feature type="region of interest" description="Disordered" evidence="9">
    <location>
        <begin position="1"/>
        <end position="113"/>
    </location>
</feature>
<evidence type="ECO:0000256" key="3">
    <source>
        <dbReference type="ARBA" id="ARBA00022737"/>
    </source>
</evidence>
<evidence type="ECO:0000313" key="12">
    <source>
        <dbReference type="Proteomes" id="UP001324427"/>
    </source>
</evidence>
<feature type="domain" description="C2H2-type" evidence="10">
    <location>
        <begin position="192"/>
        <end position="222"/>
    </location>
</feature>
<accession>A0AAV9J6M0</accession>
<feature type="compositionally biased region" description="Basic and acidic residues" evidence="9">
    <location>
        <begin position="508"/>
        <end position="526"/>
    </location>
</feature>
<feature type="compositionally biased region" description="Low complexity" evidence="9">
    <location>
        <begin position="95"/>
        <end position="104"/>
    </location>
</feature>
<dbReference type="GO" id="GO:0005634">
    <property type="term" value="C:nucleus"/>
    <property type="evidence" value="ECO:0007669"/>
    <property type="project" value="UniProtKB-SubCell"/>
</dbReference>
<organism evidence="11 12">
    <name type="scientific">Oleoguttula mirabilis</name>
    <dbReference type="NCBI Taxonomy" id="1507867"/>
    <lineage>
        <taxon>Eukaryota</taxon>
        <taxon>Fungi</taxon>
        <taxon>Dikarya</taxon>
        <taxon>Ascomycota</taxon>
        <taxon>Pezizomycotina</taxon>
        <taxon>Dothideomycetes</taxon>
        <taxon>Dothideomycetidae</taxon>
        <taxon>Mycosphaerellales</taxon>
        <taxon>Teratosphaeriaceae</taxon>
        <taxon>Oleoguttula</taxon>
    </lineage>
</organism>
<dbReference type="PROSITE" id="PS50157">
    <property type="entry name" value="ZINC_FINGER_C2H2_2"/>
    <property type="match status" value="1"/>
</dbReference>
<feature type="compositionally biased region" description="Low complexity" evidence="9">
    <location>
        <begin position="9"/>
        <end position="19"/>
    </location>
</feature>
<keyword evidence="8" id="KW-0175">Coiled coil</keyword>
<comment type="caution">
    <text evidence="11">The sequence shown here is derived from an EMBL/GenBank/DDBJ whole genome shotgun (WGS) entry which is preliminary data.</text>
</comment>
<keyword evidence="12" id="KW-1185">Reference proteome</keyword>